<dbReference type="PANTHER" id="PTHR34568:SF1">
    <property type="entry name" value="DNA BINDING PROTEIN"/>
    <property type="match status" value="1"/>
</dbReference>
<proteinExistence type="predicted"/>
<dbReference type="PANTHER" id="PTHR34568">
    <property type="entry name" value="RRM DOMAIN-CONTAINING PROTEIN"/>
    <property type="match status" value="1"/>
</dbReference>
<dbReference type="Proteomes" id="UP001054889">
    <property type="component" value="Unassembled WGS sequence"/>
</dbReference>
<feature type="domain" description="AT3G52170-like helix-turn-helix" evidence="2">
    <location>
        <begin position="64"/>
        <end position="112"/>
    </location>
</feature>
<dbReference type="EMBL" id="BQKI01000005">
    <property type="protein sequence ID" value="GJM95541.1"/>
    <property type="molecule type" value="Genomic_DNA"/>
</dbReference>
<sequence>MQAAAGSVSWVAAQPSVLGRCGGGGAPCAAARGTARGGGGGRAVGVPRCCVRAQEKRPPRVRKTKEERRELVESFINNYRVSNDGKFPSVNLTHKEVGGSYYIVREIVRDIIQENKVLGPGGLNATALSFEDCPDSSELSMNHEFGQDTIEALQTPDDSQVLHDSVSEISNREEYSLQNNVIITQTLLGSSNLLEAGVLNHEVQNGNAAGTTCLETSLEKQDSDQSGGSVEVDLNISGEQGSPSAYVFVSEKETELDSLEDSEEGVVSGVTNGAILSPESNASDETNVAVLREHETLPNNCHDGTIDGVVNEINLPENTNGVLHTKQTTLQDHEALSGSVSSDVAQIMDDQSRSKMDGFTSITDSSETEVRTKTVELSNEHNLQDEFEPLLVDSNHDEQENSENLVSQPTSDAKVSHFMCGLCNM</sequence>
<accession>A0AAV5CBT6</accession>
<evidence type="ECO:0000313" key="3">
    <source>
        <dbReference type="EMBL" id="GJM95541.1"/>
    </source>
</evidence>
<protein>
    <recommendedName>
        <fullName evidence="2">AT3G52170-like helix-turn-helix domain-containing protein</fullName>
    </recommendedName>
</protein>
<feature type="region of interest" description="Disordered" evidence="1">
    <location>
        <begin position="217"/>
        <end position="237"/>
    </location>
</feature>
<organism evidence="3 4">
    <name type="scientific">Eleusine coracana subsp. coracana</name>
    <dbReference type="NCBI Taxonomy" id="191504"/>
    <lineage>
        <taxon>Eukaryota</taxon>
        <taxon>Viridiplantae</taxon>
        <taxon>Streptophyta</taxon>
        <taxon>Embryophyta</taxon>
        <taxon>Tracheophyta</taxon>
        <taxon>Spermatophyta</taxon>
        <taxon>Magnoliopsida</taxon>
        <taxon>Liliopsida</taxon>
        <taxon>Poales</taxon>
        <taxon>Poaceae</taxon>
        <taxon>PACMAD clade</taxon>
        <taxon>Chloridoideae</taxon>
        <taxon>Cynodonteae</taxon>
        <taxon>Eleusininae</taxon>
        <taxon>Eleusine</taxon>
    </lineage>
</organism>
<dbReference type="AlphaFoldDB" id="A0AAV5CBT6"/>
<reference evidence="3" key="1">
    <citation type="journal article" date="2018" name="DNA Res.">
        <title>Multiple hybrid de novo genome assembly of finger millet, an orphan allotetraploid crop.</title>
        <authorList>
            <person name="Hatakeyama M."/>
            <person name="Aluri S."/>
            <person name="Balachadran M.T."/>
            <person name="Sivarajan S.R."/>
            <person name="Patrignani A."/>
            <person name="Gruter S."/>
            <person name="Poveda L."/>
            <person name="Shimizu-Inatsugi R."/>
            <person name="Baeten J."/>
            <person name="Francoijs K.J."/>
            <person name="Nataraja K.N."/>
            <person name="Reddy Y.A.N."/>
            <person name="Phadnis S."/>
            <person name="Ravikumar R.L."/>
            <person name="Schlapbach R."/>
            <person name="Sreeman S.M."/>
            <person name="Shimizu K.K."/>
        </authorList>
    </citation>
    <scope>NUCLEOTIDE SEQUENCE</scope>
</reference>
<comment type="caution">
    <text evidence="3">The sequence shown here is derived from an EMBL/GenBank/DDBJ whole genome shotgun (WGS) entry which is preliminary data.</text>
</comment>
<keyword evidence="4" id="KW-1185">Reference proteome</keyword>
<evidence type="ECO:0000259" key="2">
    <source>
        <dbReference type="Pfam" id="PF25896"/>
    </source>
</evidence>
<gene>
    <name evidence="3" type="primary">ga12288</name>
    <name evidence="3" type="ORF">PR202_ga12288</name>
</gene>
<name>A0AAV5CBT6_ELECO</name>
<evidence type="ECO:0000313" key="4">
    <source>
        <dbReference type="Proteomes" id="UP001054889"/>
    </source>
</evidence>
<dbReference type="InterPro" id="IPR058942">
    <property type="entry name" value="AT3G52170-like"/>
</dbReference>
<reference evidence="3" key="2">
    <citation type="submission" date="2021-12" db="EMBL/GenBank/DDBJ databases">
        <title>Resequencing data analysis of finger millet.</title>
        <authorList>
            <person name="Hatakeyama M."/>
            <person name="Aluri S."/>
            <person name="Balachadran M.T."/>
            <person name="Sivarajan S.R."/>
            <person name="Poveda L."/>
            <person name="Shimizu-Inatsugi R."/>
            <person name="Schlapbach R."/>
            <person name="Sreeman S.M."/>
            <person name="Shimizu K.K."/>
        </authorList>
    </citation>
    <scope>NUCLEOTIDE SEQUENCE</scope>
</reference>
<dbReference type="Pfam" id="PF25896">
    <property type="entry name" value="HTH_AT3G52170"/>
    <property type="match status" value="1"/>
</dbReference>
<dbReference type="InterPro" id="IPR058941">
    <property type="entry name" value="HTH_AT3G52170-like"/>
</dbReference>
<evidence type="ECO:0000256" key="1">
    <source>
        <dbReference type="SAM" id="MobiDB-lite"/>
    </source>
</evidence>